<gene>
    <name evidence="3" type="primary">ga03883</name>
    <name evidence="3" type="ORF">PR202_ga03883</name>
</gene>
<protein>
    <recommendedName>
        <fullName evidence="1">Fatty acyl-CoA reductase</fullName>
        <ecNumber evidence="1">1.2.1.84</ecNumber>
    </recommendedName>
</protein>
<name>A0AAV5BN74_ELECO</name>
<dbReference type="GO" id="GO:0080019">
    <property type="term" value="F:alcohol-forming very long-chain fatty acyl-CoA reductase activity"/>
    <property type="evidence" value="ECO:0007669"/>
    <property type="project" value="InterPro"/>
</dbReference>
<comment type="function">
    <text evidence="1">Catalyzes the reduction of fatty acyl-CoA to fatty alcohols.</text>
</comment>
<dbReference type="EC" id="1.2.1.84" evidence="1"/>
<comment type="catalytic activity">
    <reaction evidence="1">
        <text>a long-chain fatty acyl-CoA + 2 NADPH + 2 H(+) = a long-chain primary fatty alcohol + 2 NADP(+) + CoA</text>
        <dbReference type="Rhea" id="RHEA:52716"/>
        <dbReference type="ChEBI" id="CHEBI:15378"/>
        <dbReference type="ChEBI" id="CHEBI:57287"/>
        <dbReference type="ChEBI" id="CHEBI:57783"/>
        <dbReference type="ChEBI" id="CHEBI:58349"/>
        <dbReference type="ChEBI" id="CHEBI:77396"/>
        <dbReference type="ChEBI" id="CHEBI:83139"/>
        <dbReference type="EC" id="1.2.1.84"/>
    </reaction>
</comment>
<dbReference type="Proteomes" id="UP001054889">
    <property type="component" value="Unassembled WGS sequence"/>
</dbReference>
<keyword evidence="1" id="KW-0444">Lipid biosynthesis</keyword>
<dbReference type="AlphaFoldDB" id="A0AAV5BN74"/>
<dbReference type="EMBL" id="BQKI01000002">
    <property type="protein sequence ID" value="GJM87884.1"/>
    <property type="molecule type" value="Genomic_DNA"/>
</dbReference>
<dbReference type="PANTHER" id="PTHR11011:SF75">
    <property type="entry name" value="FATTY ACYL-COA REDUCTASE"/>
    <property type="match status" value="1"/>
</dbReference>
<reference evidence="3" key="1">
    <citation type="journal article" date="2018" name="DNA Res.">
        <title>Multiple hybrid de novo genome assembly of finger millet, an orphan allotetraploid crop.</title>
        <authorList>
            <person name="Hatakeyama M."/>
            <person name="Aluri S."/>
            <person name="Balachadran M.T."/>
            <person name="Sivarajan S.R."/>
            <person name="Patrignani A."/>
            <person name="Gruter S."/>
            <person name="Poveda L."/>
            <person name="Shimizu-Inatsugi R."/>
            <person name="Baeten J."/>
            <person name="Francoijs K.J."/>
            <person name="Nataraja K.N."/>
            <person name="Reddy Y.A.N."/>
            <person name="Phadnis S."/>
            <person name="Ravikumar R.L."/>
            <person name="Schlapbach R."/>
            <person name="Sreeman S.M."/>
            <person name="Shimizu K.K."/>
        </authorList>
    </citation>
    <scope>NUCLEOTIDE SEQUENCE</scope>
</reference>
<dbReference type="InterPro" id="IPR026055">
    <property type="entry name" value="FAR"/>
</dbReference>
<feature type="domain" description="Thioester reductase (TE)" evidence="2">
    <location>
        <begin position="17"/>
        <end position="202"/>
    </location>
</feature>
<dbReference type="SUPFAM" id="SSF51735">
    <property type="entry name" value="NAD(P)-binding Rossmann-fold domains"/>
    <property type="match status" value="1"/>
</dbReference>
<organism evidence="3 4">
    <name type="scientific">Eleusine coracana subsp. coracana</name>
    <dbReference type="NCBI Taxonomy" id="191504"/>
    <lineage>
        <taxon>Eukaryota</taxon>
        <taxon>Viridiplantae</taxon>
        <taxon>Streptophyta</taxon>
        <taxon>Embryophyta</taxon>
        <taxon>Tracheophyta</taxon>
        <taxon>Spermatophyta</taxon>
        <taxon>Magnoliopsida</taxon>
        <taxon>Liliopsida</taxon>
        <taxon>Poales</taxon>
        <taxon>Poaceae</taxon>
        <taxon>PACMAD clade</taxon>
        <taxon>Chloridoideae</taxon>
        <taxon>Cynodonteae</taxon>
        <taxon>Eleusininae</taxon>
        <taxon>Eleusine</taxon>
    </lineage>
</organism>
<evidence type="ECO:0000313" key="3">
    <source>
        <dbReference type="EMBL" id="GJM87884.1"/>
    </source>
</evidence>
<reference evidence="3" key="2">
    <citation type="submission" date="2021-12" db="EMBL/GenBank/DDBJ databases">
        <title>Resequencing data analysis of finger millet.</title>
        <authorList>
            <person name="Hatakeyama M."/>
            <person name="Aluri S."/>
            <person name="Balachadran M.T."/>
            <person name="Sivarajan S.R."/>
            <person name="Poveda L."/>
            <person name="Shimizu-Inatsugi R."/>
            <person name="Schlapbach R."/>
            <person name="Sreeman S.M."/>
            <person name="Shimizu K.K."/>
        </authorList>
    </citation>
    <scope>NUCLEOTIDE SEQUENCE</scope>
</reference>
<comment type="similarity">
    <text evidence="1">Belongs to the fatty acyl-CoA reductase family.</text>
</comment>
<dbReference type="GO" id="GO:0010345">
    <property type="term" value="P:suberin biosynthetic process"/>
    <property type="evidence" value="ECO:0007669"/>
    <property type="project" value="TreeGrafter"/>
</dbReference>
<dbReference type="InterPro" id="IPR013120">
    <property type="entry name" value="FAR_NAD-bd"/>
</dbReference>
<keyword evidence="1" id="KW-0560">Oxidoreductase</keyword>
<sequence length="240" mass="26785">MDAATIADCFKDKSILITGSTGYIGKILLEKILRVQPDVKKVFLLVRAADMSVAEERVFNEIVGNELFDTLREKCGPSFHRFLREKISPLAGDIMEENLGLESSKISELSQQIDIIVNGAATTNFYERYDVALASNSLGTKYICKFAEKCPNLKMFLHVSTAYVAGEQQGLLLEKPFRFGETLKEGCHLDIDAELKLVDSVKAELAHSSGNSKHLERKTMKKLGLKRFSNIILLALKQII</sequence>
<evidence type="ECO:0000259" key="2">
    <source>
        <dbReference type="Pfam" id="PF07993"/>
    </source>
</evidence>
<dbReference type="PANTHER" id="PTHR11011">
    <property type="entry name" value="MALE STERILITY PROTEIN 2-RELATED"/>
    <property type="match status" value="1"/>
</dbReference>
<dbReference type="Pfam" id="PF07993">
    <property type="entry name" value="NAD_binding_4"/>
    <property type="match status" value="1"/>
</dbReference>
<keyword evidence="1" id="KW-0443">Lipid metabolism</keyword>
<evidence type="ECO:0000256" key="1">
    <source>
        <dbReference type="RuleBase" id="RU363097"/>
    </source>
</evidence>
<evidence type="ECO:0000313" key="4">
    <source>
        <dbReference type="Proteomes" id="UP001054889"/>
    </source>
</evidence>
<dbReference type="GO" id="GO:0102965">
    <property type="term" value="F:alcohol-forming long-chain fatty acyl-CoA reductase activity"/>
    <property type="evidence" value="ECO:0007669"/>
    <property type="project" value="UniProtKB-EC"/>
</dbReference>
<accession>A0AAV5BN74</accession>
<dbReference type="Gene3D" id="3.40.50.720">
    <property type="entry name" value="NAD(P)-binding Rossmann-like Domain"/>
    <property type="match status" value="1"/>
</dbReference>
<keyword evidence="4" id="KW-1185">Reference proteome</keyword>
<comment type="caution">
    <text evidence="3">The sequence shown here is derived from an EMBL/GenBank/DDBJ whole genome shotgun (WGS) entry which is preliminary data.</text>
</comment>
<dbReference type="InterPro" id="IPR036291">
    <property type="entry name" value="NAD(P)-bd_dom_sf"/>
</dbReference>
<proteinExistence type="inferred from homology"/>
<dbReference type="GO" id="GO:0035336">
    <property type="term" value="P:long-chain fatty-acyl-CoA metabolic process"/>
    <property type="evidence" value="ECO:0007669"/>
    <property type="project" value="TreeGrafter"/>
</dbReference>
<keyword evidence="1" id="KW-0521">NADP</keyword>